<dbReference type="KEGG" id="thf:MA03_03785"/>
<evidence type="ECO:0000313" key="2">
    <source>
        <dbReference type="Proteomes" id="UP000067434"/>
    </source>
</evidence>
<dbReference type="AlphaFoldDB" id="A0A0F7FJ47"/>
<name>A0A0F7FJ47_9CREN</name>
<reference evidence="1 2" key="1">
    <citation type="journal article" date="2015" name="Stand. Genomic Sci.">
        <title>Complete genome sequence of and proposal of Thermofilum uzonense sp. nov. a novel hyperthermophilic crenarchaeon and emended description of the genus Thermofilum.</title>
        <authorList>
            <person name="Toshchakov S.V."/>
            <person name="Korzhenkov A.A."/>
            <person name="Samarov N.I."/>
            <person name="Mazunin I.O."/>
            <person name="Mozhey O.I."/>
            <person name="Shmyr I.S."/>
            <person name="Derbikova K.S."/>
            <person name="Taranov E.A."/>
            <person name="Dominova I.N."/>
            <person name="Bonch-Osmolovskaya E.A."/>
            <person name="Patrushev M.V."/>
            <person name="Podosokorskaya O.A."/>
            <person name="Kublanov I.V."/>
        </authorList>
    </citation>
    <scope>NUCLEOTIDE SEQUENCE [LARGE SCALE GENOMIC DNA]</scope>
    <source>
        <strain evidence="1 2">1807-2</strain>
    </source>
</reference>
<organism evidence="1 2">
    <name type="scientific">Infirmifilum uzonense</name>
    <dbReference type="NCBI Taxonomy" id="1550241"/>
    <lineage>
        <taxon>Archaea</taxon>
        <taxon>Thermoproteota</taxon>
        <taxon>Thermoprotei</taxon>
        <taxon>Thermofilales</taxon>
        <taxon>Thermofilaceae</taxon>
        <taxon>Infirmifilum</taxon>
    </lineage>
</organism>
<proteinExistence type="predicted"/>
<protein>
    <submittedName>
        <fullName evidence="1">Antitoxin</fullName>
    </submittedName>
</protein>
<keyword evidence="2" id="KW-1185">Reference proteome</keyword>
<evidence type="ECO:0000313" key="1">
    <source>
        <dbReference type="EMBL" id="AKG39342.1"/>
    </source>
</evidence>
<dbReference type="PANTHER" id="PTHR42244:SF2">
    <property type="entry name" value="ANTITOXIN VAPB3-RELATED"/>
    <property type="match status" value="1"/>
</dbReference>
<sequence length="74" mass="8745">MSAVISFRVPRRLKEEIEKLGLDYASELRAYLEELVRRKKAEALRREMDSLREDIGRIEGNLAAEFIREERDAH</sequence>
<dbReference type="PANTHER" id="PTHR42244">
    <property type="entry name" value="ANTITOXIN VAPB3-RELATED"/>
    <property type="match status" value="1"/>
</dbReference>
<dbReference type="PATRIC" id="fig|1550241.5.peg.808"/>
<dbReference type="OrthoDB" id="27909at2157"/>
<gene>
    <name evidence="1" type="ORF">MA03_03785</name>
</gene>
<dbReference type="EMBL" id="CP009961">
    <property type="protein sequence ID" value="AKG39342.1"/>
    <property type="molecule type" value="Genomic_DNA"/>
</dbReference>
<dbReference type="HOGENOM" id="CLU_175270_2_0_2"/>
<dbReference type="InterPro" id="IPR039709">
    <property type="entry name" value="VapB3-like"/>
</dbReference>
<dbReference type="Proteomes" id="UP000067434">
    <property type="component" value="Chromosome"/>
</dbReference>
<accession>A0A0F7FJ47</accession>